<evidence type="ECO:0000313" key="1">
    <source>
        <dbReference type="EMBL" id="AXQ70474.1"/>
    </source>
</evidence>
<reference evidence="2" key="1">
    <citation type="submission" date="2018-05" db="EMBL/GenBank/DDBJ databases">
        <authorList>
            <person name="You S."/>
        </authorList>
    </citation>
    <scope>NUCLEOTIDE SEQUENCE [LARGE SCALE GENOMIC DNA]</scope>
</reference>
<accession>A0A385EF16</accession>
<dbReference type="RefSeq" id="YP_009810833.1">
    <property type="nucleotide sequence ID" value="NC_048049.1"/>
</dbReference>
<dbReference type="EMBL" id="MH412654">
    <property type="protein sequence ID" value="AXQ70474.1"/>
    <property type="molecule type" value="Genomic_DNA"/>
</dbReference>
<protein>
    <submittedName>
        <fullName evidence="1">Uncharacterized protein</fullName>
    </submittedName>
</protein>
<dbReference type="Proteomes" id="UP000257648">
    <property type="component" value="Segment"/>
</dbReference>
<name>A0A385EF16_9CAUD</name>
<evidence type="ECO:0000313" key="2">
    <source>
        <dbReference type="Proteomes" id="UP000257648"/>
    </source>
</evidence>
<sequence length="60" mass="7235">MTVDEIREKMITYVEEYFCEQITNLIDMEMKDDADSFYQEFVVDGEEPEEWLFINDLNGL</sequence>
<proteinExistence type="predicted"/>
<organism evidence="1 2">
    <name type="scientific">Synechococcus phage S-T4</name>
    <dbReference type="NCBI Taxonomy" id="2268578"/>
    <lineage>
        <taxon>Viruses</taxon>
        <taxon>Duplodnaviria</taxon>
        <taxon>Heunggongvirae</taxon>
        <taxon>Uroviricota</taxon>
        <taxon>Caudoviricetes</taxon>
        <taxon>Pantevenvirales</taxon>
        <taxon>Kyanoviridae</taxon>
        <taxon>Tamkungvirus</taxon>
        <taxon>Tamkungvirus ST4</taxon>
    </lineage>
</organism>
<dbReference type="GeneID" id="55001855"/>
<dbReference type="KEGG" id="vg:55001855"/>
<keyword evidence="2" id="KW-1185">Reference proteome</keyword>